<gene>
    <name evidence="2" type="ORF">AS25_05645</name>
</gene>
<dbReference type="Gene3D" id="1.10.340.50">
    <property type="match status" value="1"/>
</dbReference>
<evidence type="ECO:0000256" key="1">
    <source>
        <dbReference type="SAM" id="MobiDB-lite"/>
    </source>
</evidence>
<feature type="region of interest" description="Disordered" evidence="1">
    <location>
        <begin position="400"/>
        <end position="428"/>
    </location>
</feature>
<dbReference type="Pfam" id="PF13384">
    <property type="entry name" value="HTH_23"/>
    <property type="match status" value="1"/>
</dbReference>
<sequence>MDPALMDVVLFCPETPARRFLEHHRIEYFRCGQTKSQAFPNRGRPAGDFAFIQLNPADWLNFLVVDVDDEAALLNLMHPAVPEPTWIIENPATGHAQAGWAIEPVYRGEGARPWPIRYAEAVQRALDRLVDGDPCFTRYLVRNPAAEFPAGRVWWGRRASPWSLGDLKAHMAEYIDPFHDEAIDGPAASAWDPGTALLGRAGIPRVPVVDTATEVGRNTAIFRATRRWLWDQRQARHQTPTEAASIAHARALNAQLPHPLTDSEVACLARSAVRQVNAGKGRPTSTSGSDAAHEYLARMGRRGGKARTEAKARAAADNAAQARQARTRRVGQLRTLAVQLRAAGATYRAIAEAVGRTTRTVMAWLKSEPITPAGSPVEEGEVLQATGIGSAPAVYPAPAPSVEVPPGPADEEDAPVTSEPAYQWPEGVLPGEPDPDFRDRLLPEHRGLTLWVPLDYLEDHPTGSGYWSFTTASDYWETVKDGSLHGAALGGRELHVTEVGARVGEIHGLRFTHLTAVSYEVTRVAGDSRWSARFPGYIVY</sequence>
<protein>
    <submittedName>
        <fullName evidence="2">Uncharacterized protein</fullName>
    </submittedName>
</protein>
<dbReference type="Pfam" id="PF03090">
    <property type="entry name" value="Replicase"/>
    <property type="match status" value="1"/>
</dbReference>
<organism evidence="2 3">
    <name type="scientific">Kocuria marina</name>
    <dbReference type="NCBI Taxonomy" id="223184"/>
    <lineage>
        <taxon>Bacteria</taxon>
        <taxon>Bacillati</taxon>
        <taxon>Actinomycetota</taxon>
        <taxon>Actinomycetes</taxon>
        <taxon>Micrococcales</taxon>
        <taxon>Micrococcaceae</taxon>
        <taxon>Kocuria</taxon>
    </lineage>
</organism>
<proteinExistence type="predicted"/>
<accession>A0A0B0DEM2</accession>
<dbReference type="AlphaFoldDB" id="A0A0B0DEM2"/>
<dbReference type="EMBL" id="JROM01000019">
    <property type="protein sequence ID" value="KHE74637.1"/>
    <property type="molecule type" value="Genomic_DNA"/>
</dbReference>
<dbReference type="eggNOG" id="ENOG502ZQUH">
    <property type="taxonomic scope" value="Bacteria"/>
</dbReference>
<reference evidence="2 3" key="1">
    <citation type="submission" date="2014-09" db="EMBL/GenBank/DDBJ databases">
        <title>High-quality draft genome sequence of Kocuria marina SO9-6, an actinobacterium isolated from a copper mine.</title>
        <authorList>
            <person name="Castro D.B."/>
            <person name="Pereira L.B."/>
            <person name="Silva M.V."/>
            <person name="Silva B.P."/>
            <person name="Zanardi B.R."/>
            <person name="Carlos C."/>
            <person name="Belgini D.R."/>
            <person name="Limache E.G."/>
            <person name="Lacerda G.V."/>
            <person name="Nery M.B."/>
            <person name="Gomes M.B."/>
            <person name="Souza S."/>
            <person name="Silva T.M."/>
            <person name="Rodrigues V.D."/>
            <person name="Paulino L.C."/>
            <person name="Vicentini R."/>
            <person name="Ferraz L.F."/>
            <person name="Ottoboni L.M."/>
        </authorList>
    </citation>
    <scope>NUCLEOTIDE SEQUENCE [LARGE SCALE GENOMIC DNA]</scope>
    <source>
        <strain evidence="2 3">SO9-6</strain>
    </source>
</reference>
<dbReference type="STRING" id="223184.AS25_05645"/>
<dbReference type="Proteomes" id="UP000030664">
    <property type="component" value="Unassembled WGS sequence"/>
</dbReference>
<dbReference type="InterPro" id="IPR004322">
    <property type="entry name" value="Plasmid_replicase_bac"/>
</dbReference>
<name>A0A0B0DEM2_9MICC</name>
<evidence type="ECO:0000313" key="3">
    <source>
        <dbReference type="Proteomes" id="UP000030664"/>
    </source>
</evidence>
<evidence type="ECO:0000313" key="2">
    <source>
        <dbReference type="EMBL" id="KHE74637.1"/>
    </source>
</evidence>
<comment type="caution">
    <text evidence="2">The sequence shown here is derived from an EMBL/GenBank/DDBJ whole genome shotgun (WGS) entry which is preliminary data.</text>
</comment>